<evidence type="ECO:0000313" key="3">
    <source>
        <dbReference type="Proteomes" id="UP000184330"/>
    </source>
</evidence>
<dbReference type="Proteomes" id="UP000184330">
    <property type="component" value="Unassembled WGS sequence"/>
</dbReference>
<dbReference type="AlphaFoldDB" id="A0A1L7X489"/>
<dbReference type="Gene3D" id="1.20.5.170">
    <property type="match status" value="1"/>
</dbReference>
<dbReference type="Pfam" id="PF11905">
    <property type="entry name" value="DUF3425"/>
    <property type="match status" value="1"/>
</dbReference>
<protein>
    <recommendedName>
        <fullName evidence="4">BZIP transcription factor</fullName>
    </recommendedName>
</protein>
<feature type="compositionally biased region" description="Basic and acidic residues" evidence="1">
    <location>
        <begin position="49"/>
        <end position="61"/>
    </location>
</feature>
<sequence length="625" mass="69076">MSAEENPNFHDSEESPDIPEPPSSSKPGAKRRASRAGTRSVASLTPEQLARKRANDREAQRSIRQRTKNHIEDLEQRIRELSGEEETQSIEDVKRRNAELEEELKHLRETLRRSEGSVTSSPELAPLSTVVQRIFNAIVTGSELTCICFEARYGMNSGIDMIDSPYSYSPQWSSPGRSSLSSSPFTVSSAGELITSLAPDYSMTEYGFSDPGSARSDTLSPSLPMADMGSTPPQVTPAINRRAMPFNPRPHFGRSRSYPNGRLGQPAWQPSVSSSMSSSRMTTAMSGMPPEPSLIQPMAPTSNPSGLGGDVGGMGPPPPTSNRLVMERNVGASPMQPALAMNSTIPEMAQPVPRPAQSSLAMNGNLSEINPLISRHAQDIGYDTPSSFVNQPLVHTWELPLRFVPPTGPIDSILIGLLQRQRNMALEGVTGTDLTGPFHPDVRGLLSLEDSASTYPIASVLVDLVRRIALKGLAEKAAMVYLIYRLTQWQISPSPETYNNLPDWYGPRASQLMTGHPIWLTLMIWGKLRDIVINDQGKYATDEFQHLYASSLNVNWPYRDQDIVVFEGEEVRLTDGFVRHVNVQSNWSLDEPFQMRYPELQPACKFTELPGQQAQSSMQNIKHQH</sequence>
<dbReference type="CDD" id="cd14688">
    <property type="entry name" value="bZIP_YAP"/>
    <property type="match status" value="1"/>
</dbReference>
<evidence type="ECO:0008006" key="4">
    <source>
        <dbReference type="Google" id="ProtNLM"/>
    </source>
</evidence>
<reference evidence="2 3" key="1">
    <citation type="submission" date="2016-03" db="EMBL/GenBank/DDBJ databases">
        <authorList>
            <person name="Ploux O."/>
        </authorList>
    </citation>
    <scope>NUCLEOTIDE SEQUENCE [LARGE SCALE GENOMIC DNA]</scope>
    <source>
        <strain evidence="2 3">UAMH 11012</strain>
    </source>
</reference>
<dbReference type="PANTHER" id="PTHR37012">
    <property type="entry name" value="B-ZIP TRANSCRIPTION FACTOR (EUROFUNG)-RELATED"/>
    <property type="match status" value="1"/>
</dbReference>
<name>A0A1L7X489_9HELO</name>
<evidence type="ECO:0000313" key="2">
    <source>
        <dbReference type="EMBL" id="CZR59834.1"/>
    </source>
</evidence>
<feature type="compositionally biased region" description="Low complexity" evidence="1">
    <location>
        <begin position="271"/>
        <end position="288"/>
    </location>
</feature>
<accession>A0A1L7X489</accession>
<gene>
    <name evidence="2" type="ORF">PAC_09728</name>
</gene>
<organism evidence="2 3">
    <name type="scientific">Phialocephala subalpina</name>
    <dbReference type="NCBI Taxonomy" id="576137"/>
    <lineage>
        <taxon>Eukaryota</taxon>
        <taxon>Fungi</taxon>
        <taxon>Dikarya</taxon>
        <taxon>Ascomycota</taxon>
        <taxon>Pezizomycotina</taxon>
        <taxon>Leotiomycetes</taxon>
        <taxon>Helotiales</taxon>
        <taxon>Mollisiaceae</taxon>
        <taxon>Phialocephala</taxon>
        <taxon>Phialocephala fortinii species complex</taxon>
    </lineage>
</organism>
<feature type="region of interest" description="Disordered" evidence="1">
    <location>
        <begin position="208"/>
        <end position="297"/>
    </location>
</feature>
<evidence type="ECO:0000256" key="1">
    <source>
        <dbReference type="SAM" id="MobiDB-lite"/>
    </source>
</evidence>
<dbReference type="PANTHER" id="PTHR37012:SF2">
    <property type="entry name" value="BZIP DOMAIN-CONTAINING PROTEIN-RELATED"/>
    <property type="match status" value="1"/>
</dbReference>
<keyword evidence="3" id="KW-1185">Reference proteome</keyword>
<proteinExistence type="predicted"/>
<dbReference type="OrthoDB" id="2985014at2759"/>
<dbReference type="EMBL" id="FJOG01000014">
    <property type="protein sequence ID" value="CZR59834.1"/>
    <property type="molecule type" value="Genomic_DNA"/>
</dbReference>
<dbReference type="InterPro" id="IPR021833">
    <property type="entry name" value="DUF3425"/>
</dbReference>
<feature type="region of interest" description="Disordered" evidence="1">
    <location>
        <begin position="1"/>
        <end position="68"/>
    </location>
</feature>